<keyword evidence="3" id="KW-1185">Reference proteome</keyword>
<evidence type="ECO:0000313" key="2">
    <source>
        <dbReference type="EMBL" id="CAK9266088.1"/>
    </source>
</evidence>
<reference evidence="2" key="1">
    <citation type="submission" date="2024-02" db="EMBL/GenBank/DDBJ databases">
        <authorList>
            <consortium name="ELIXIR-Norway"/>
            <consortium name="Elixir Norway"/>
        </authorList>
    </citation>
    <scope>NUCLEOTIDE SEQUENCE</scope>
</reference>
<sequence length="111" mass="12126">MSPRDVASRSLCFLALFAVGRLLPTPTHSALVSLHCTASRFSDILGFWFLVAGILSGHVDVPQRAWMIENGELVSKLKKKNNNNNNNNKNVVHCSTVDNTPSGPVQKSPQL</sequence>
<gene>
    <name evidence="2" type="ORF">CSSPJE1EN1_LOCUS11566</name>
</gene>
<feature type="compositionally biased region" description="Polar residues" evidence="1">
    <location>
        <begin position="96"/>
        <end position="111"/>
    </location>
</feature>
<feature type="region of interest" description="Disordered" evidence="1">
    <location>
        <begin position="78"/>
        <end position="111"/>
    </location>
</feature>
<dbReference type="EMBL" id="OZ020113">
    <property type="protein sequence ID" value="CAK9266088.1"/>
    <property type="molecule type" value="Genomic_DNA"/>
</dbReference>
<evidence type="ECO:0008006" key="4">
    <source>
        <dbReference type="Google" id="ProtNLM"/>
    </source>
</evidence>
<name>A0ABP0WGT2_9BRYO</name>
<protein>
    <recommendedName>
        <fullName evidence="4">Secreted protein</fullName>
    </recommendedName>
</protein>
<accession>A0ABP0WGT2</accession>
<evidence type="ECO:0000256" key="1">
    <source>
        <dbReference type="SAM" id="MobiDB-lite"/>
    </source>
</evidence>
<dbReference type="Proteomes" id="UP001497444">
    <property type="component" value="Chromosome 18"/>
</dbReference>
<evidence type="ECO:0000313" key="3">
    <source>
        <dbReference type="Proteomes" id="UP001497444"/>
    </source>
</evidence>
<organism evidence="2 3">
    <name type="scientific">Sphagnum jensenii</name>
    <dbReference type="NCBI Taxonomy" id="128206"/>
    <lineage>
        <taxon>Eukaryota</taxon>
        <taxon>Viridiplantae</taxon>
        <taxon>Streptophyta</taxon>
        <taxon>Embryophyta</taxon>
        <taxon>Bryophyta</taxon>
        <taxon>Sphagnophytina</taxon>
        <taxon>Sphagnopsida</taxon>
        <taxon>Sphagnales</taxon>
        <taxon>Sphagnaceae</taxon>
        <taxon>Sphagnum</taxon>
    </lineage>
</organism>
<proteinExistence type="predicted"/>